<sequence>MSGFFAVEQLGPKQSYTPEGYLLCEEVPIARTGVQDYAEMELEGIEAKDGVIEVERNEDEVFAPDTIASFLGKPVTLNHPSDPVTPDTWSYLAKGTTHNIRRGEGDQSNLLIADLLITDKGAINEIRNNGLKEISCGYDAGYEQIAPGRARQTSIVGNHVALVKNARCGPVCSVQDSKELMGEPLMASKKGASFADKMRKLFMTRDSEGFEKALEEVKDEDGSVENVPAIHIHMPGTEKANASEDTKDDEGEADPMAKVMTALDGIAQGMAALGERVSKLESGSTNDADEEKKDETKDDGEEVDPDADKTMDSDESEEKKGDDEKKSTSDSTSFRDEFQDAKARAEILAPGVKLPTFDAKAAVKQTADALCVLRRRALRAALTNDNGDLVRMITGDADVSKMDCAAAKMAFHAASELVKQKNKTAKTSTADSQTPAKKDLNQIHADFWAKRK</sequence>
<comment type="caution">
    <text evidence="2">The sequence shown here is derived from an EMBL/GenBank/DDBJ whole genome shotgun (WGS) entry which is preliminary data.</text>
</comment>
<proteinExistence type="predicted"/>
<feature type="region of interest" description="Disordered" evidence="1">
    <location>
        <begin position="233"/>
        <end position="252"/>
    </location>
</feature>
<dbReference type="InterPro" id="IPR016913">
    <property type="entry name" value="UCP029215"/>
</dbReference>
<dbReference type="AlphaFoldDB" id="A0A7Y0FGE2"/>
<gene>
    <name evidence="2" type="ORF">HHL14_29465</name>
</gene>
<feature type="compositionally biased region" description="Polar residues" evidence="1">
    <location>
        <begin position="425"/>
        <end position="435"/>
    </location>
</feature>
<dbReference type="Proteomes" id="UP000583127">
    <property type="component" value="Unassembled WGS sequence"/>
</dbReference>
<evidence type="ECO:0000313" key="2">
    <source>
        <dbReference type="EMBL" id="NML34939.1"/>
    </source>
</evidence>
<organism evidence="2 3">
    <name type="scientific">Paraburkholderia antibiotica</name>
    <dbReference type="NCBI Taxonomy" id="2728839"/>
    <lineage>
        <taxon>Bacteria</taxon>
        <taxon>Pseudomonadati</taxon>
        <taxon>Pseudomonadota</taxon>
        <taxon>Betaproteobacteria</taxon>
        <taxon>Burkholderiales</taxon>
        <taxon>Burkholderiaceae</taxon>
        <taxon>Paraburkholderia</taxon>
    </lineage>
</organism>
<evidence type="ECO:0000313" key="3">
    <source>
        <dbReference type="Proteomes" id="UP000583127"/>
    </source>
</evidence>
<dbReference type="EMBL" id="JABBFZ010000027">
    <property type="protein sequence ID" value="NML34939.1"/>
    <property type="molecule type" value="Genomic_DNA"/>
</dbReference>
<protein>
    <submittedName>
        <fullName evidence="2">DUF2213 domain-containing protein</fullName>
    </submittedName>
</protein>
<feature type="compositionally biased region" description="Basic and acidic residues" evidence="1">
    <location>
        <begin position="306"/>
        <end position="335"/>
    </location>
</feature>
<name>A0A7Y0FGE2_9BURK</name>
<feature type="region of interest" description="Disordered" evidence="1">
    <location>
        <begin position="279"/>
        <end position="335"/>
    </location>
</feature>
<feature type="region of interest" description="Disordered" evidence="1">
    <location>
        <begin position="418"/>
        <end position="443"/>
    </location>
</feature>
<keyword evidence="3" id="KW-1185">Reference proteome</keyword>
<reference evidence="2 3" key="1">
    <citation type="submission" date="2020-04" db="EMBL/GenBank/DDBJ databases">
        <title>Paraburkholderia sp. G-4-1-8 isolated from soil.</title>
        <authorList>
            <person name="Dahal R.H."/>
        </authorList>
    </citation>
    <scope>NUCLEOTIDE SEQUENCE [LARGE SCALE GENOMIC DNA]</scope>
    <source>
        <strain evidence="2 3">G-4-1-8</strain>
    </source>
</reference>
<dbReference type="PIRSF" id="PIRSF029215">
    <property type="entry name" value="UCP029215"/>
    <property type="match status" value="1"/>
</dbReference>
<dbReference type="Pfam" id="PF09979">
    <property type="entry name" value="DUF2213"/>
    <property type="match status" value="1"/>
</dbReference>
<evidence type="ECO:0000256" key="1">
    <source>
        <dbReference type="SAM" id="MobiDB-lite"/>
    </source>
</evidence>
<accession>A0A7Y0FGE2</accession>